<dbReference type="SUPFAM" id="SSF81321">
    <property type="entry name" value="Family A G protein-coupled receptor-like"/>
    <property type="match status" value="1"/>
</dbReference>
<name>A0A814Q0C5_9BILA</name>
<feature type="region of interest" description="Disordered" evidence="2">
    <location>
        <begin position="1"/>
        <end position="21"/>
    </location>
</feature>
<dbReference type="Proteomes" id="UP000682733">
    <property type="component" value="Unassembled WGS sequence"/>
</dbReference>
<evidence type="ECO:0000256" key="1">
    <source>
        <dbReference type="ARBA" id="ARBA00009024"/>
    </source>
</evidence>
<dbReference type="InterPro" id="IPR006461">
    <property type="entry name" value="PLAC_motif_containing"/>
</dbReference>
<dbReference type="Proteomes" id="UP000681722">
    <property type="component" value="Unassembled WGS sequence"/>
</dbReference>
<dbReference type="OrthoDB" id="1045822at2759"/>
<dbReference type="Proteomes" id="UP000677228">
    <property type="component" value="Unassembled WGS sequence"/>
</dbReference>
<dbReference type="EMBL" id="CAJNOK010003778">
    <property type="protein sequence ID" value="CAF0914199.1"/>
    <property type="molecule type" value="Genomic_DNA"/>
</dbReference>
<keyword evidence="7" id="KW-1185">Reference proteome</keyword>
<gene>
    <name evidence="4" type="ORF">GPM918_LOCUS19319</name>
    <name evidence="3" type="ORF">OVA965_LOCUS10282</name>
    <name evidence="6" type="ORF">SRO942_LOCUS19316</name>
    <name evidence="5" type="ORF">TMI583_LOCUS10278</name>
</gene>
<dbReference type="EMBL" id="CAJOBA010003779">
    <property type="protein sequence ID" value="CAF3692801.1"/>
    <property type="molecule type" value="Genomic_DNA"/>
</dbReference>
<dbReference type="NCBIfam" id="TIGR01571">
    <property type="entry name" value="A_thal_Cys_rich"/>
    <property type="match status" value="1"/>
</dbReference>
<comment type="caution">
    <text evidence="4">The sequence shown here is derived from an EMBL/GenBank/DDBJ whole genome shotgun (WGS) entry which is preliminary data.</text>
</comment>
<evidence type="ECO:0000256" key="2">
    <source>
        <dbReference type="SAM" id="MobiDB-lite"/>
    </source>
</evidence>
<protein>
    <submittedName>
        <fullName evidence="4">Uncharacterized protein</fullName>
    </submittedName>
</protein>
<organism evidence="4 7">
    <name type="scientific">Didymodactylos carnosus</name>
    <dbReference type="NCBI Taxonomy" id="1234261"/>
    <lineage>
        <taxon>Eukaryota</taxon>
        <taxon>Metazoa</taxon>
        <taxon>Spiralia</taxon>
        <taxon>Gnathifera</taxon>
        <taxon>Rotifera</taxon>
        <taxon>Eurotatoria</taxon>
        <taxon>Bdelloidea</taxon>
        <taxon>Philodinida</taxon>
        <taxon>Philodinidae</taxon>
        <taxon>Didymodactylos</taxon>
    </lineage>
</organism>
<evidence type="ECO:0000313" key="7">
    <source>
        <dbReference type="Proteomes" id="UP000663829"/>
    </source>
</evidence>
<proteinExistence type="inferred from homology"/>
<sequence>MPRYSDMIRSDKSKETAEHYGGHEEIEKKIVQQFEQVNEFYNAEKRFNSYFNFTPGEFRYYREHGANENEMDYIDFNVPLADDGYNWRVIYSISPYGGVMKNMHSDYMNRSIRFAVNAEAQWSETIFGIIATRILCHELGHSRGAFDLYSVDLHKDKNTLWPGVYYNYPVGSIMNYLYDLSVSWDDHSIYCINEQTDNVITPKIWSNMFWTLFPKQFGVNATNMKGNPIVNANFQFYGIRWLSYTLNVAEDPPLQFYTDEGGKVTFSGEKSEIEKNPYRNSNHFSFFSNFLIIGQYQDEGLYSWLPVFTVQMAKINNQSEYYRNFTFNVKPTVKIDYPKTDLIITVPFMSSSLVDFCPQYIFSINLVILASAEDIDGSIEKVEFYNGNTLIGASINPGTDENYSGRYSHRLLIAMNGTYTLIAKAYDKLNVFSNSEPITVTVVSEQNSEKEAINDVINVQHLWCTKHAINFILYTLSGQDFRREFMKLFQCRWRPQNFNTLTPRKITTTSTTMTTSTTRNSVKVQTDNSYVYMTYSAAVAVEGKSLFGCFDDMKTCLCGYFCLPCLFGQNAESIDGSSCVGMGILYCCLQGCYACGLLHMGKRQALRAKYNLAEEPADLVAACCCGPCAVCQEAREMQSRGNHMRSALGGNQSAITSQPIR</sequence>
<evidence type="ECO:0000313" key="4">
    <source>
        <dbReference type="EMBL" id="CAF1112907.1"/>
    </source>
</evidence>
<dbReference type="Gene3D" id="2.60.40.10">
    <property type="entry name" value="Immunoglobulins"/>
    <property type="match status" value="1"/>
</dbReference>
<dbReference type="Pfam" id="PF04749">
    <property type="entry name" value="PLAC8"/>
    <property type="match status" value="1"/>
</dbReference>
<comment type="similarity">
    <text evidence="1">Belongs to the cornifelin family.</text>
</comment>
<dbReference type="EMBL" id="CAJNOQ010005823">
    <property type="protein sequence ID" value="CAF1112907.1"/>
    <property type="molecule type" value="Genomic_DNA"/>
</dbReference>
<dbReference type="PANTHER" id="PTHR15907">
    <property type="entry name" value="DUF614 FAMILY PROTEIN-RELATED"/>
    <property type="match status" value="1"/>
</dbReference>
<dbReference type="InterPro" id="IPR013783">
    <property type="entry name" value="Ig-like_fold"/>
</dbReference>
<dbReference type="EMBL" id="CAJOBC010005823">
    <property type="protein sequence ID" value="CAF3877112.1"/>
    <property type="molecule type" value="Genomic_DNA"/>
</dbReference>
<evidence type="ECO:0000313" key="5">
    <source>
        <dbReference type="EMBL" id="CAF3692801.1"/>
    </source>
</evidence>
<dbReference type="AlphaFoldDB" id="A0A814Q0C5"/>
<evidence type="ECO:0000313" key="6">
    <source>
        <dbReference type="EMBL" id="CAF3877112.1"/>
    </source>
</evidence>
<dbReference type="Proteomes" id="UP000663829">
    <property type="component" value="Unassembled WGS sequence"/>
</dbReference>
<reference evidence="4" key="1">
    <citation type="submission" date="2021-02" db="EMBL/GenBank/DDBJ databases">
        <authorList>
            <person name="Nowell W R."/>
        </authorList>
    </citation>
    <scope>NUCLEOTIDE SEQUENCE</scope>
</reference>
<accession>A0A814Q0C5</accession>
<evidence type="ECO:0000313" key="3">
    <source>
        <dbReference type="EMBL" id="CAF0914199.1"/>
    </source>
</evidence>